<gene>
    <name evidence="1" type="ORF">L2E82_39866</name>
</gene>
<organism evidence="1 2">
    <name type="scientific">Cichorium intybus</name>
    <name type="common">Chicory</name>
    <dbReference type="NCBI Taxonomy" id="13427"/>
    <lineage>
        <taxon>Eukaryota</taxon>
        <taxon>Viridiplantae</taxon>
        <taxon>Streptophyta</taxon>
        <taxon>Embryophyta</taxon>
        <taxon>Tracheophyta</taxon>
        <taxon>Spermatophyta</taxon>
        <taxon>Magnoliopsida</taxon>
        <taxon>eudicotyledons</taxon>
        <taxon>Gunneridae</taxon>
        <taxon>Pentapetalae</taxon>
        <taxon>asterids</taxon>
        <taxon>campanulids</taxon>
        <taxon>Asterales</taxon>
        <taxon>Asteraceae</taxon>
        <taxon>Cichorioideae</taxon>
        <taxon>Cichorieae</taxon>
        <taxon>Cichoriinae</taxon>
        <taxon>Cichorium</taxon>
    </lineage>
</organism>
<sequence>MGNVSDMEEGCCEACSEPSSMVPLKSGMEPPPFHDPLSLNAISNDGMLMILDLVSPSIAPSGSFFSSLIGTLVAELHTAVSTKENPPVTILWFWNLDPNFNFL</sequence>
<name>A0ACB9AIR5_CICIN</name>
<comment type="caution">
    <text evidence="1">The sequence shown here is derived from an EMBL/GenBank/DDBJ whole genome shotgun (WGS) entry which is preliminary data.</text>
</comment>
<protein>
    <submittedName>
        <fullName evidence="1">Uncharacterized protein</fullName>
    </submittedName>
</protein>
<accession>A0ACB9AIR5</accession>
<keyword evidence="2" id="KW-1185">Reference proteome</keyword>
<dbReference type="EMBL" id="CM042015">
    <property type="protein sequence ID" value="KAI3710092.1"/>
    <property type="molecule type" value="Genomic_DNA"/>
</dbReference>
<reference evidence="2" key="1">
    <citation type="journal article" date="2022" name="Mol. Ecol. Resour.">
        <title>The genomes of chicory, endive, great burdock and yacon provide insights into Asteraceae palaeo-polyploidization history and plant inulin production.</title>
        <authorList>
            <person name="Fan W."/>
            <person name="Wang S."/>
            <person name="Wang H."/>
            <person name="Wang A."/>
            <person name="Jiang F."/>
            <person name="Liu H."/>
            <person name="Zhao H."/>
            <person name="Xu D."/>
            <person name="Zhang Y."/>
        </authorList>
    </citation>
    <scope>NUCLEOTIDE SEQUENCE [LARGE SCALE GENOMIC DNA]</scope>
    <source>
        <strain evidence="2">cv. Punajuju</strain>
    </source>
</reference>
<proteinExistence type="predicted"/>
<evidence type="ECO:0000313" key="2">
    <source>
        <dbReference type="Proteomes" id="UP001055811"/>
    </source>
</evidence>
<reference evidence="1 2" key="2">
    <citation type="journal article" date="2022" name="Mol. Ecol. Resour.">
        <title>The genomes of chicory, endive, great burdock and yacon provide insights into Asteraceae paleo-polyploidization history and plant inulin production.</title>
        <authorList>
            <person name="Fan W."/>
            <person name="Wang S."/>
            <person name="Wang H."/>
            <person name="Wang A."/>
            <person name="Jiang F."/>
            <person name="Liu H."/>
            <person name="Zhao H."/>
            <person name="Xu D."/>
            <person name="Zhang Y."/>
        </authorList>
    </citation>
    <scope>NUCLEOTIDE SEQUENCE [LARGE SCALE GENOMIC DNA]</scope>
    <source>
        <strain evidence="2">cv. Punajuju</strain>
        <tissue evidence="1">Leaves</tissue>
    </source>
</reference>
<evidence type="ECO:0000313" key="1">
    <source>
        <dbReference type="EMBL" id="KAI3710092.1"/>
    </source>
</evidence>
<dbReference type="Proteomes" id="UP001055811">
    <property type="component" value="Linkage Group LG07"/>
</dbReference>